<dbReference type="Pfam" id="PF13439">
    <property type="entry name" value="Glyco_transf_4"/>
    <property type="match status" value="1"/>
</dbReference>
<reference evidence="3 4" key="1">
    <citation type="submission" date="2018-09" db="EMBL/GenBank/DDBJ databases">
        <title>Genomic Encyclopedia of Archaeal and Bacterial Type Strains, Phase II (KMG-II): from individual species to whole genera.</title>
        <authorList>
            <person name="Goeker M."/>
        </authorList>
    </citation>
    <scope>NUCLEOTIDE SEQUENCE [LARGE SCALE GENOMIC DNA]</scope>
    <source>
        <strain evidence="3 4">DSM 27148</strain>
    </source>
</reference>
<feature type="domain" description="Glycosyl transferase family 1" evidence="1">
    <location>
        <begin position="187"/>
        <end position="340"/>
    </location>
</feature>
<comment type="caution">
    <text evidence="3">The sequence shown here is derived from an EMBL/GenBank/DDBJ whole genome shotgun (WGS) entry which is preliminary data.</text>
</comment>
<dbReference type="Gene3D" id="3.40.50.2000">
    <property type="entry name" value="Glycogen Phosphorylase B"/>
    <property type="match status" value="2"/>
</dbReference>
<dbReference type="Pfam" id="PF00534">
    <property type="entry name" value="Glycos_transf_1"/>
    <property type="match status" value="1"/>
</dbReference>
<dbReference type="GO" id="GO:0016757">
    <property type="term" value="F:glycosyltransferase activity"/>
    <property type="evidence" value="ECO:0007669"/>
    <property type="project" value="InterPro"/>
</dbReference>
<keyword evidence="3" id="KW-0808">Transferase</keyword>
<dbReference type="PANTHER" id="PTHR45947:SF3">
    <property type="entry name" value="SULFOQUINOVOSYL TRANSFERASE SQD2"/>
    <property type="match status" value="1"/>
</dbReference>
<sequence length="368" mass="42665">MTKLLHVIHDFLNGGIESFLFYLSQEQLTNKNLEVTILCLQEEHKITNPRIKSLPLKIIYIPIPPFGKSFKRYREFLRTINDYDIVHWHTFKPNLAFLSRFSNTKHVYTVHSAGTLLRQKSTYRDFKAYLFKKFLNQTIDGIASNSIYTQNFWKEKGVKTKNNRVIYNGVYFNNRYNKENVYQDFPHLRGKFIIGTTSRLISWKRVDILIKAFSGLTNSDSNTVLLIVGDGPEKEKLQALTKALKIQDQVTFTGYKSNVTDYQDAMDICVFASASEPFGLVAVECLHLGKPVLVMEDGGGLVEIIEKVDHRNIANSESELTSLLEKFTNNKDRDREEFNQRKTVAKSFSITNCEKNYWELYCSIVKYK</sequence>
<keyword evidence="4" id="KW-1185">Reference proteome</keyword>
<dbReference type="PANTHER" id="PTHR45947">
    <property type="entry name" value="SULFOQUINOVOSYL TRANSFERASE SQD2"/>
    <property type="match status" value="1"/>
</dbReference>
<proteinExistence type="predicted"/>
<dbReference type="EMBL" id="RAPN01000001">
    <property type="protein sequence ID" value="RKD92000.1"/>
    <property type="molecule type" value="Genomic_DNA"/>
</dbReference>
<name>A0A419W979_9BACT</name>
<gene>
    <name evidence="3" type="ORF">BC643_2369</name>
</gene>
<organism evidence="3 4">
    <name type="scientific">Mangrovibacterium diazotrophicum</name>
    <dbReference type="NCBI Taxonomy" id="1261403"/>
    <lineage>
        <taxon>Bacteria</taxon>
        <taxon>Pseudomonadati</taxon>
        <taxon>Bacteroidota</taxon>
        <taxon>Bacteroidia</taxon>
        <taxon>Marinilabiliales</taxon>
        <taxon>Prolixibacteraceae</taxon>
        <taxon>Mangrovibacterium</taxon>
    </lineage>
</organism>
<accession>A0A419W979</accession>
<evidence type="ECO:0000259" key="2">
    <source>
        <dbReference type="Pfam" id="PF13439"/>
    </source>
</evidence>
<dbReference type="AlphaFoldDB" id="A0A419W979"/>
<evidence type="ECO:0000313" key="3">
    <source>
        <dbReference type="EMBL" id="RKD92000.1"/>
    </source>
</evidence>
<dbReference type="InterPro" id="IPR028098">
    <property type="entry name" value="Glyco_trans_4-like_N"/>
</dbReference>
<dbReference type="SUPFAM" id="SSF53756">
    <property type="entry name" value="UDP-Glycosyltransferase/glycogen phosphorylase"/>
    <property type="match status" value="1"/>
</dbReference>
<dbReference type="InterPro" id="IPR001296">
    <property type="entry name" value="Glyco_trans_1"/>
</dbReference>
<dbReference type="CDD" id="cd03801">
    <property type="entry name" value="GT4_PimA-like"/>
    <property type="match status" value="1"/>
</dbReference>
<feature type="domain" description="Glycosyltransferase subfamily 4-like N-terminal" evidence="2">
    <location>
        <begin position="14"/>
        <end position="170"/>
    </location>
</feature>
<dbReference type="InterPro" id="IPR050194">
    <property type="entry name" value="Glycosyltransferase_grp1"/>
</dbReference>
<evidence type="ECO:0000313" key="4">
    <source>
        <dbReference type="Proteomes" id="UP000283387"/>
    </source>
</evidence>
<dbReference type="OrthoDB" id="9802525at2"/>
<dbReference type="Proteomes" id="UP000283387">
    <property type="component" value="Unassembled WGS sequence"/>
</dbReference>
<evidence type="ECO:0000259" key="1">
    <source>
        <dbReference type="Pfam" id="PF00534"/>
    </source>
</evidence>
<dbReference type="RefSeq" id="WP_120273256.1">
    <property type="nucleotide sequence ID" value="NZ_RAPN01000001.1"/>
</dbReference>
<protein>
    <submittedName>
        <fullName evidence="3">Glycosyltransferase involved in cell wall biosynthesis</fullName>
    </submittedName>
</protein>